<dbReference type="CDD" id="cd03360">
    <property type="entry name" value="LbH_AT_putative"/>
    <property type="match status" value="1"/>
</dbReference>
<evidence type="ECO:0000313" key="3">
    <source>
        <dbReference type="Proteomes" id="UP000327030"/>
    </source>
</evidence>
<evidence type="ECO:0000259" key="1">
    <source>
        <dbReference type="Pfam" id="PF17836"/>
    </source>
</evidence>
<reference evidence="3" key="1">
    <citation type="submission" date="2019-08" db="EMBL/GenBank/DDBJ databases">
        <title>Complete Genome Sequence of the Polysaccharide-Degrading Rumen Bacterium Pseudobutyrivibrio xylanivorans MA3014.</title>
        <authorList>
            <person name="Palevich N."/>
            <person name="Maclean P.H."/>
            <person name="Kelly W.J."/>
            <person name="Leahy S.C."/>
            <person name="Rakonjac J."/>
            <person name="Attwood G.T."/>
        </authorList>
    </citation>
    <scope>NUCLEOTIDE SEQUENCE [LARGE SCALE GENOMIC DNA]</scope>
    <source>
        <strain evidence="3">MA3014</strain>
    </source>
</reference>
<dbReference type="PANTHER" id="PTHR43300">
    <property type="entry name" value="ACETYLTRANSFERASE"/>
    <property type="match status" value="1"/>
</dbReference>
<gene>
    <name evidence="2" type="ORF">FXF36_14975</name>
</gene>
<dbReference type="InterPro" id="IPR020019">
    <property type="entry name" value="AcTrfase_PglD-like"/>
</dbReference>
<dbReference type="KEGG" id="pxv:FXF36_14975"/>
<dbReference type="SUPFAM" id="SSF51161">
    <property type="entry name" value="Trimeric LpxA-like enzymes"/>
    <property type="match status" value="1"/>
</dbReference>
<accession>A0A5P6VTZ3</accession>
<dbReference type="InterPro" id="IPR050179">
    <property type="entry name" value="Trans_hexapeptide_repeat"/>
</dbReference>
<dbReference type="InterPro" id="IPR041561">
    <property type="entry name" value="PglD_N"/>
</dbReference>
<dbReference type="InterPro" id="IPR011004">
    <property type="entry name" value="Trimer_LpxA-like_sf"/>
</dbReference>
<proteinExistence type="predicted"/>
<dbReference type="Proteomes" id="UP000327030">
    <property type="component" value="Chromosome 1"/>
</dbReference>
<dbReference type="Gene3D" id="2.160.10.10">
    <property type="entry name" value="Hexapeptide repeat proteins"/>
    <property type="match status" value="1"/>
</dbReference>
<protein>
    <recommendedName>
        <fullName evidence="1">PglD N-terminal domain-containing protein</fullName>
    </recommendedName>
</protein>
<sequence>MKNIVIIGAGDLGKEVVWLIEDINKHNPSYLILGFLDDDPDKLGGEFYGYKVLGKEEDLEEIAKKTPLSAVIAIQDGKVRKRIVEKHKDFDAWESIIHPSAVIAQSSSVGKGGMVFPQVSISVDTKVGDFSLLYINATICNDCRIDDYVSVMNAASVSERCEIGSECFLAAGCTVYPHKKLGNQVEVGRFSLFK</sequence>
<dbReference type="OrthoDB" id="526037at2"/>
<dbReference type="EMBL" id="CP043028">
    <property type="protein sequence ID" value="QFJ56093.1"/>
    <property type="molecule type" value="Genomic_DNA"/>
</dbReference>
<organism evidence="2 3">
    <name type="scientific">Pseudobutyrivibrio xylanivorans</name>
    <dbReference type="NCBI Taxonomy" id="185007"/>
    <lineage>
        <taxon>Bacteria</taxon>
        <taxon>Bacillati</taxon>
        <taxon>Bacillota</taxon>
        <taxon>Clostridia</taxon>
        <taxon>Lachnospirales</taxon>
        <taxon>Lachnospiraceae</taxon>
        <taxon>Pseudobutyrivibrio</taxon>
    </lineage>
</organism>
<feature type="domain" description="PglD N-terminal" evidence="1">
    <location>
        <begin position="3"/>
        <end position="86"/>
    </location>
</feature>
<evidence type="ECO:0000313" key="2">
    <source>
        <dbReference type="EMBL" id="QFJ56093.1"/>
    </source>
</evidence>
<dbReference type="RefSeq" id="WP_151625480.1">
    <property type="nucleotide sequence ID" value="NZ_CP043028.1"/>
</dbReference>
<dbReference type="Gene3D" id="3.40.50.20">
    <property type="match status" value="1"/>
</dbReference>
<dbReference type="AlphaFoldDB" id="A0A5P6VTZ3"/>
<name>A0A5P6VTZ3_PSEXY</name>
<dbReference type="Pfam" id="PF17836">
    <property type="entry name" value="PglD_N"/>
    <property type="match status" value="1"/>
</dbReference>
<dbReference type="PANTHER" id="PTHR43300:SF7">
    <property type="entry name" value="UDP-N-ACETYLBACILLOSAMINE N-ACETYLTRANSFERASE"/>
    <property type="match status" value="1"/>
</dbReference>